<dbReference type="InterPro" id="IPR036955">
    <property type="entry name" value="AP2/ERF_dom_sf"/>
</dbReference>
<evidence type="ECO:0000313" key="9">
    <source>
        <dbReference type="Proteomes" id="UP001419268"/>
    </source>
</evidence>
<evidence type="ECO:0000256" key="3">
    <source>
        <dbReference type="ARBA" id="ARBA00023125"/>
    </source>
</evidence>
<keyword evidence="3" id="KW-0238">DNA-binding</keyword>
<dbReference type="GO" id="GO:0003700">
    <property type="term" value="F:DNA-binding transcription factor activity"/>
    <property type="evidence" value="ECO:0007669"/>
    <property type="project" value="InterPro"/>
</dbReference>
<dbReference type="PANTHER" id="PTHR31194:SF192">
    <property type="entry name" value="OS02G0797100 PROTEIN"/>
    <property type="match status" value="1"/>
</dbReference>
<dbReference type="GO" id="GO:0003677">
    <property type="term" value="F:DNA binding"/>
    <property type="evidence" value="ECO:0007669"/>
    <property type="project" value="UniProtKB-KW"/>
</dbReference>
<dbReference type="Gene3D" id="3.30.730.10">
    <property type="entry name" value="AP2/ERF domain"/>
    <property type="match status" value="1"/>
</dbReference>
<dbReference type="EMBL" id="JBBNAG010000010">
    <property type="protein sequence ID" value="KAK9100387.1"/>
    <property type="molecule type" value="Genomic_DNA"/>
</dbReference>
<evidence type="ECO:0000256" key="1">
    <source>
        <dbReference type="ARBA" id="ARBA00004123"/>
    </source>
</evidence>
<evidence type="ECO:0000313" key="8">
    <source>
        <dbReference type="EMBL" id="KAK9100387.1"/>
    </source>
</evidence>
<dbReference type="PRINTS" id="PR00367">
    <property type="entry name" value="ETHRSPELEMNT"/>
</dbReference>
<dbReference type="GO" id="GO:0005634">
    <property type="term" value="C:nucleus"/>
    <property type="evidence" value="ECO:0007669"/>
    <property type="project" value="UniProtKB-SubCell"/>
</dbReference>
<reference evidence="8 9" key="1">
    <citation type="submission" date="2024-01" db="EMBL/GenBank/DDBJ databases">
        <title>Genome assemblies of Stephania.</title>
        <authorList>
            <person name="Yang L."/>
        </authorList>
    </citation>
    <scope>NUCLEOTIDE SEQUENCE [LARGE SCALE GENOMIC DNA]</scope>
    <source>
        <strain evidence="8">JXDWG</strain>
        <tissue evidence="8">Leaf</tissue>
    </source>
</reference>
<dbReference type="InterPro" id="IPR001471">
    <property type="entry name" value="AP2/ERF_dom"/>
</dbReference>
<dbReference type="InterPro" id="IPR016177">
    <property type="entry name" value="DNA-bd_dom_sf"/>
</dbReference>
<organism evidence="8 9">
    <name type="scientific">Stephania cephalantha</name>
    <dbReference type="NCBI Taxonomy" id="152367"/>
    <lineage>
        <taxon>Eukaryota</taxon>
        <taxon>Viridiplantae</taxon>
        <taxon>Streptophyta</taxon>
        <taxon>Embryophyta</taxon>
        <taxon>Tracheophyta</taxon>
        <taxon>Spermatophyta</taxon>
        <taxon>Magnoliopsida</taxon>
        <taxon>Ranunculales</taxon>
        <taxon>Menispermaceae</taxon>
        <taxon>Menispermoideae</taxon>
        <taxon>Cissampelideae</taxon>
        <taxon>Stephania</taxon>
    </lineage>
</organism>
<feature type="region of interest" description="Disordered" evidence="6">
    <location>
        <begin position="151"/>
        <end position="175"/>
    </location>
</feature>
<evidence type="ECO:0000256" key="5">
    <source>
        <dbReference type="ARBA" id="ARBA00023242"/>
    </source>
</evidence>
<evidence type="ECO:0000256" key="2">
    <source>
        <dbReference type="ARBA" id="ARBA00023015"/>
    </source>
</evidence>
<dbReference type="SMART" id="SM00380">
    <property type="entry name" value="AP2"/>
    <property type="match status" value="1"/>
</dbReference>
<keyword evidence="2" id="KW-0805">Transcription regulation</keyword>
<proteinExistence type="predicted"/>
<name>A0AAP0EYA3_9MAGN</name>
<sequence>MNITKEINRAAASAYINPLATLNSPPHFLSSALHTHTHTHTLATHFNNSINMVRAQQRFRGVRQRHWGSWVSEIRHPLLKTRIWLGTFETAEDAARAYDEAARLMCGPRARTNFPYNPNVPQTSSSKLLSATLTAKLHRCYLASLQMTRPAAKEAQRSPTPSGGSPGGGIAGNSAELGSEWLSESKTAATAGAQMPESNWVVKKVQMESAQQFKPLEDDHIEQMIEELLNSGPVLLCSGSVVV</sequence>
<comment type="caution">
    <text evidence="8">The sequence shown here is derived from an EMBL/GenBank/DDBJ whole genome shotgun (WGS) entry which is preliminary data.</text>
</comment>
<dbReference type="CDD" id="cd00018">
    <property type="entry name" value="AP2"/>
    <property type="match status" value="1"/>
</dbReference>
<evidence type="ECO:0000259" key="7">
    <source>
        <dbReference type="PROSITE" id="PS51032"/>
    </source>
</evidence>
<dbReference type="FunFam" id="3.30.730.10:FF:000001">
    <property type="entry name" value="Ethylene-responsive transcription factor 2"/>
    <property type="match status" value="1"/>
</dbReference>
<comment type="subcellular location">
    <subcellularLocation>
        <location evidence="1">Nucleus</location>
    </subcellularLocation>
</comment>
<evidence type="ECO:0000256" key="6">
    <source>
        <dbReference type="SAM" id="MobiDB-lite"/>
    </source>
</evidence>
<dbReference type="SUPFAM" id="SSF54171">
    <property type="entry name" value="DNA-binding domain"/>
    <property type="match status" value="1"/>
</dbReference>
<dbReference type="PANTHER" id="PTHR31194">
    <property type="entry name" value="SHN SHINE , DNA BINDING / TRANSCRIPTION FACTOR"/>
    <property type="match status" value="1"/>
</dbReference>
<dbReference type="Pfam" id="PF00847">
    <property type="entry name" value="AP2"/>
    <property type="match status" value="1"/>
</dbReference>
<dbReference type="AlphaFoldDB" id="A0AAP0EYA3"/>
<keyword evidence="9" id="KW-1185">Reference proteome</keyword>
<protein>
    <recommendedName>
        <fullName evidence="7">AP2/ERF domain-containing protein</fullName>
    </recommendedName>
</protein>
<feature type="domain" description="AP2/ERF" evidence="7">
    <location>
        <begin position="58"/>
        <end position="115"/>
    </location>
</feature>
<gene>
    <name evidence="8" type="ORF">Scep_023817</name>
</gene>
<dbReference type="InterPro" id="IPR050913">
    <property type="entry name" value="AP2/ERF_ERF"/>
</dbReference>
<keyword evidence="5" id="KW-0539">Nucleus</keyword>
<dbReference type="PROSITE" id="PS51032">
    <property type="entry name" value="AP2_ERF"/>
    <property type="match status" value="1"/>
</dbReference>
<dbReference type="Proteomes" id="UP001419268">
    <property type="component" value="Unassembled WGS sequence"/>
</dbReference>
<evidence type="ECO:0000256" key="4">
    <source>
        <dbReference type="ARBA" id="ARBA00023163"/>
    </source>
</evidence>
<keyword evidence="4" id="KW-0804">Transcription</keyword>
<accession>A0AAP0EYA3</accession>